<reference evidence="13 14" key="1">
    <citation type="submission" date="2023-04" db="EMBL/GenBank/DDBJ databases">
        <title>Genome sequence of Halobacillus naozhouensis KACC 21980.</title>
        <authorList>
            <person name="Kim S."/>
            <person name="Heo J."/>
            <person name="Kwon S.-W."/>
        </authorList>
    </citation>
    <scope>NUCLEOTIDE SEQUENCE [LARGE SCALE GENOMIC DNA]</scope>
    <source>
        <strain evidence="13 14">KCTC 13234</strain>
    </source>
</reference>
<dbReference type="Gene3D" id="2.60.120.560">
    <property type="entry name" value="Exo-inulinase, domain 1"/>
    <property type="match status" value="1"/>
</dbReference>
<evidence type="ECO:0000256" key="7">
    <source>
        <dbReference type="ARBA" id="ARBA00033367"/>
    </source>
</evidence>
<dbReference type="InterPro" id="IPR013189">
    <property type="entry name" value="Glyco_hydro_32_C"/>
</dbReference>
<evidence type="ECO:0000256" key="9">
    <source>
        <dbReference type="RuleBase" id="RU365015"/>
    </source>
</evidence>
<dbReference type="RefSeq" id="WP_283076545.1">
    <property type="nucleotide sequence ID" value="NZ_CP121671.1"/>
</dbReference>
<evidence type="ECO:0000256" key="5">
    <source>
        <dbReference type="ARBA" id="ARBA00022801"/>
    </source>
</evidence>
<dbReference type="SUPFAM" id="SSF49899">
    <property type="entry name" value="Concanavalin A-like lectins/glucanases"/>
    <property type="match status" value="1"/>
</dbReference>
<keyword evidence="14" id="KW-1185">Reference proteome</keyword>
<dbReference type="InterPro" id="IPR051214">
    <property type="entry name" value="GH32_Enzymes"/>
</dbReference>
<dbReference type="PANTHER" id="PTHR43101">
    <property type="entry name" value="BETA-FRUCTOSIDASE"/>
    <property type="match status" value="1"/>
</dbReference>
<dbReference type="InterPro" id="IPR013148">
    <property type="entry name" value="Glyco_hydro_32_N"/>
</dbReference>
<comment type="subcellular location">
    <subcellularLocation>
        <location evidence="9">Cytoplasm</location>
    </subcellularLocation>
</comment>
<evidence type="ECO:0000256" key="10">
    <source>
        <dbReference type="SAM" id="MobiDB-lite"/>
    </source>
</evidence>
<dbReference type="GO" id="GO:0004564">
    <property type="term" value="F:beta-fructofuranosidase activity"/>
    <property type="evidence" value="ECO:0007669"/>
    <property type="project" value="UniProtKB-EC"/>
</dbReference>
<dbReference type="EMBL" id="CP121671">
    <property type="protein sequence ID" value="WFT74549.1"/>
    <property type="molecule type" value="Genomic_DNA"/>
</dbReference>
<proteinExistence type="inferred from homology"/>
<feature type="domain" description="Glycosyl hydrolase family 32 C-terminal" evidence="12">
    <location>
        <begin position="341"/>
        <end position="479"/>
    </location>
</feature>
<evidence type="ECO:0000259" key="12">
    <source>
        <dbReference type="Pfam" id="PF08244"/>
    </source>
</evidence>
<dbReference type="SMART" id="SM00640">
    <property type="entry name" value="Glyco_32"/>
    <property type="match status" value="1"/>
</dbReference>
<protein>
    <recommendedName>
        <fullName evidence="4 8">Sucrose-6-phosphate hydrolase</fullName>
        <ecNumber evidence="3 8">3.2.1.26</ecNumber>
    </recommendedName>
    <alternativeName>
        <fullName evidence="7 9">Invertase</fullName>
    </alternativeName>
</protein>
<dbReference type="Proteomes" id="UP001221597">
    <property type="component" value="Chromosome"/>
</dbReference>
<evidence type="ECO:0000256" key="1">
    <source>
        <dbReference type="ARBA" id="ARBA00004914"/>
    </source>
</evidence>
<comment type="pathway">
    <text evidence="1 9">Glycan biosynthesis; sucrose metabolism.</text>
</comment>
<evidence type="ECO:0000259" key="11">
    <source>
        <dbReference type="Pfam" id="PF00251"/>
    </source>
</evidence>
<evidence type="ECO:0000256" key="6">
    <source>
        <dbReference type="ARBA" id="ARBA00023295"/>
    </source>
</evidence>
<dbReference type="PANTHER" id="PTHR43101:SF1">
    <property type="entry name" value="BETA-FRUCTOSIDASE"/>
    <property type="match status" value="1"/>
</dbReference>
<dbReference type="InterPro" id="IPR013320">
    <property type="entry name" value="ConA-like_dom_sf"/>
</dbReference>
<feature type="region of interest" description="Disordered" evidence="10">
    <location>
        <begin position="1"/>
        <end position="20"/>
    </location>
</feature>
<keyword evidence="9" id="KW-0963">Cytoplasm</keyword>
<dbReference type="Pfam" id="PF08244">
    <property type="entry name" value="Glyco_hydro_32C"/>
    <property type="match status" value="1"/>
</dbReference>
<dbReference type="EC" id="3.2.1.26" evidence="3 8"/>
<accession>A0ABY8IWE9</accession>
<dbReference type="SUPFAM" id="SSF75005">
    <property type="entry name" value="Arabinanase/levansucrase/invertase"/>
    <property type="match status" value="1"/>
</dbReference>
<evidence type="ECO:0000313" key="13">
    <source>
        <dbReference type="EMBL" id="WFT74549.1"/>
    </source>
</evidence>
<comment type="catalytic activity">
    <reaction evidence="8">
        <text>Hydrolysis of terminal non-reducing beta-D-fructofuranoside residues in beta-D-fructofuranosides.</text>
        <dbReference type="EC" id="3.2.1.26"/>
    </reaction>
</comment>
<dbReference type="InterPro" id="IPR023296">
    <property type="entry name" value="Glyco_hydro_beta-prop_sf"/>
</dbReference>
<keyword evidence="9" id="KW-0119">Carbohydrate metabolism</keyword>
<feature type="domain" description="Glycosyl hydrolase family 32 N-terminal" evidence="11">
    <location>
        <begin position="33"/>
        <end position="338"/>
    </location>
</feature>
<keyword evidence="6 8" id="KW-0326">Glycosidase</keyword>
<feature type="compositionally biased region" description="Basic and acidic residues" evidence="10">
    <location>
        <begin position="1"/>
        <end position="10"/>
    </location>
</feature>
<dbReference type="Pfam" id="PF00251">
    <property type="entry name" value="Glyco_hydro_32N"/>
    <property type="match status" value="1"/>
</dbReference>
<keyword evidence="5 8" id="KW-0378">Hydrolase</keyword>
<dbReference type="InterPro" id="IPR006232">
    <property type="entry name" value="Suc6P_hydrolase"/>
</dbReference>
<name>A0ABY8IWE9_9BACI</name>
<organism evidence="13 14">
    <name type="scientific">Halobacillus naozhouensis</name>
    <dbReference type="NCBI Taxonomy" id="554880"/>
    <lineage>
        <taxon>Bacteria</taxon>
        <taxon>Bacillati</taxon>
        <taxon>Bacillota</taxon>
        <taxon>Bacilli</taxon>
        <taxon>Bacillales</taxon>
        <taxon>Bacillaceae</taxon>
        <taxon>Halobacillus</taxon>
    </lineage>
</organism>
<evidence type="ECO:0000256" key="2">
    <source>
        <dbReference type="ARBA" id="ARBA00009902"/>
    </source>
</evidence>
<dbReference type="NCBIfam" id="TIGR01322">
    <property type="entry name" value="scrB_fam"/>
    <property type="match status" value="1"/>
</dbReference>
<gene>
    <name evidence="13" type="ORF">P9989_19705</name>
</gene>
<evidence type="ECO:0000256" key="3">
    <source>
        <dbReference type="ARBA" id="ARBA00012758"/>
    </source>
</evidence>
<evidence type="ECO:0000256" key="4">
    <source>
        <dbReference type="ARBA" id="ARBA00019623"/>
    </source>
</evidence>
<comment type="function">
    <text evidence="9">Enables the bacterium to metabolize sucrose as a sole carbon source.</text>
</comment>
<dbReference type="CDD" id="cd18623">
    <property type="entry name" value="GH32_ScrB-like"/>
    <property type="match status" value="1"/>
</dbReference>
<evidence type="ECO:0000256" key="8">
    <source>
        <dbReference type="RuleBase" id="RU362110"/>
    </source>
</evidence>
<dbReference type="Gene3D" id="2.115.10.20">
    <property type="entry name" value="Glycosyl hydrolase domain, family 43"/>
    <property type="match status" value="1"/>
</dbReference>
<dbReference type="InterPro" id="IPR001362">
    <property type="entry name" value="Glyco_hydro_32"/>
</dbReference>
<evidence type="ECO:0000313" key="14">
    <source>
        <dbReference type="Proteomes" id="UP001221597"/>
    </source>
</evidence>
<comment type="similarity">
    <text evidence="2 8">Belongs to the glycosyl hydrolase 32 family.</text>
</comment>
<sequence>MNAKDRELRNKAAATVEENEERVNQDHYRLNYHHMPPAGLLSDPNGLIQWNGVFHLFYQWMPFHTGHGEKFWGHCTSKDFVNWEQQPIALTPSSWFDKDGCYSGSAVVHDDKMYLFYTGNVVNEQGEGETYQCMAVSDDGIHFDKKGPVIHLPEGYTSDFRDPKVWEKEGSWYMVIGAQSKKRHGKAVLFRSEDLTHWELVGNITGSYEQKLGELGYMWECPDFFELEGQGVLIVSPQGLKANGMAYNNRYQSGYFTGTLDYNRGDFTHAEFKELDRGFEFYAPQTTLDEKGRRILFGWMGVPEQYEEAHPTIENRWIHCLTIPRELEWEGNQIVQKPLEELKEMRESVLLHSDITIENDQKGIRGVGGNSVEIQLEFENIEEQFALELFHYAAFSYQKKDGILTLSRPHLEDKSKTEFRRVKLDGELSQLRLFIDHSTLEVFVNGGEEVFTSRIFPQKGNDAVLFTSLGASTFSIEQWKLSGYTYS</sequence>